<evidence type="ECO:0000256" key="1">
    <source>
        <dbReference type="SAM" id="Phobius"/>
    </source>
</evidence>
<evidence type="ECO:0000256" key="2">
    <source>
        <dbReference type="SAM" id="SignalP"/>
    </source>
</evidence>
<protein>
    <recommendedName>
        <fullName evidence="5">Glycine zipper domain-containing protein</fullName>
    </recommendedName>
</protein>
<accession>A0A6B8KBQ7</accession>
<dbReference type="KEGG" id="mhey:H2LOC_001470"/>
<feature type="signal peptide" evidence="2">
    <location>
        <begin position="1"/>
        <end position="18"/>
    </location>
</feature>
<reference evidence="3 4" key="1">
    <citation type="submission" date="2019-11" db="EMBL/GenBank/DDBJ databases">
        <title>The genome sequence of Methylocystis heyeri.</title>
        <authorList>
            <person name="Oshkin I.Y."/>
            <person name="Miroshnikov K."/>
            <person name="Dedysh S.N."/>
        </authorList>
    </citation>
    <scope>NUCLEOTIDE SEQUENCE [LARGE SCALE GENOMIC DNA]</scope>
    <source>
        <strain evidence="3 4">H2</strain>
    </source>
</reference>
<proteinExistence type="predicted"/>
<organism evidence="3 4">
    <name type="scientific">Methylocystis heyeri</name>
    <dbReference type="NCBI Taxonomy" id="391905"/>
    <lineage>
        <taxon>Bacteria</taxon>
        <taxon>Pseudomonadati</taxon>
        <taxon>Pseudomonadota</taxon>
        <taxon>Alphaproteobacteria</taxon>
        <taxon>Hyphomicrobiales</taxon>
        <taxon>Methylocystaceae</taxon>
        <taxon>Methylocystis</taxon>
    </lineage>
</organism>
<evidence type="ECO:0000313" key="4">
    <source>
        <dbReference type="Proteomes" id="UP000309061"/>
    </source>
</evidence>
<dbReference type="AlphaFoldDB" id="A0A6B8KBQ7"/>
<keyword evidence="1" id="KW-1133">Transmembrane helix</keyword>
<dbReference type="PROSITE" id="PS51257">
    <property type="entry name" value="PROKAR_LIPOPROTEIN"/>
    <property type="match status" value="1"/>
</dbReference>
<keyword evidence="1" id="KW-0472">Membrane</keyword>
<keyword evidence="2" id="KW-0732">Signal</keyword>
<evidence type="ECO:0008006" key="5">
    <source>
        <dbReference type="Google" id="ProtNLM"/>
    </source>
</evidence>
<sequence length="80" mass="7826">MRKLVFAVVLGGFGGALAACTPERTLDGGLGAVSGAIVGGPIGLVAGGVVGATAGPAIASSWGVRGGGSHRSHRHKRHHY</sequence>
<keyword evidence="1" id="KW-0812">Transmembrane</keyword>
<feature type="chain" id="PRO_5025618473" description="Glycine zipper domain-containing protein" evidence="2">
    <location>
        <begin position="19"/>
        <end position="80"/>
    </location>
</feature>
<dbReference type="RefSeq" id="WP_136494773.1">
    <property type="nucleotide sequence ID" value="NZ_CP046052.1"/>
</dbReference>
<name>A0A6B8KBQ7_9HYPH</name>
<dbReference type="Proteomes" id="UP000309061">
    <property type="component" value="Chromosome"/>
</dbReference>
<gene>
    <name evidence="3" type="ORF">H2LOC_001470</name>
</gene>
<keyword evidence="4" id="KW-1185">Reference proteome</keyword>
<evidence type="ECO:0000313" key="3">
    <source>
        <dbReference type="EMBL" id="QGM44471.1"/>
    </source>
</evidence>
<dbReference type="EMBL" id="CP046052">
    <property type="protein sequence ID" value="QGM44471.1"/>
    <property type="molecule type" value="Genomic_DNA"/>
</dbReference>
<feature type="transmembrane region" description="Helical" evidence="1">
    <location>
        <begin position="42"/>
        <end position="64"/>
    </location>
</feature>